<feature type="transmembrane region" description="Helical" evidence="7">
    <location>
        <begin position="275"/>
        <end position="293"/>
    </location>
</feature>
<feature type="transmembrane region" description="Helical" evidence="7">
    <location>
        <begin position="210"/>
        <end position="232"/>
    </location>
</feature>
<reference evidence="8 9" key="1">
    <citation type="submission" date="2019-03" db="EMBL/GenBank/DDBJ databases">
        <title>Above-ground endophytic microbial communities from plants in different locations in the United States.</title>
        <authorList>
            <person name="Frank C."/>
        </authorList>
    </citation>
    <scope>NUCLEOTIDE SEQUENCE [LARGE SCALE GENOMIC DNA]</scope>
    <source>
        <strain evidence="8 9">LP_2_YM</strain>
    </source>
</reference>
<keyword evidence="2" id="KW-0813">Transport</keyword>
<dbReference type="RefSeq" id="WP_131934879.1">
    <property type="nucleotide sequence ID" value="NZ_SMDF01000024.1"/>
</dbReference>
<dbReference type="GO" id="GO:0022857">
    <property type="term" value="F:transmembrane transporter activity"/>
    <property type="evidence" value="ECO:0007669"/>
    <property type="project" value="InterPro"/>
</dbReference>
<evidence type="ECO:0000256" key="4">
    <source>
        <dbReference type="ARBA" id="ARBA00022692"/>
    </source>
</evidence>
<evidence type="ECO:0000256" key="5">
    <source>
        <dbReference type="ARBA" id="ARBA00022989"/>
    </source>
</evidence>
<evidence type="ECO:0000256" key="2">
    <source>
        <dbReference type="ARBA" id="ARBA00022448"/>
    </source>
</evidence>
<keyword evidence="4 7" id="KW-0812">Transmembrane</keyword>
<dbReference type="Pfam" id="PF07690">
    <property type="entry name" value="MFS_1"/>
    <property type="match status" value="1"/>
</dbReference>
<feature type="transmembrane region" description="Helical" evidence="7">
    <location>
        <begin position="160"/>
        <end position="176"/>
    </location>
</feature>
<keyword evidence="3" id="KW-1003">Cell membrane</keyword>
<keyword evidence="5 7" id="KW-1133">Transmembrane helix</keyword>
<dbReference type="PRINTS" id="PR01988">
    <property type="entry name" value="EXPORTERBACE"/>
</dbReference>
<evidence type="ECO:0000256" key="6">
    <source>
        <dbReference type="ARBA" id="ARBA00023136"/>
    </source>
</evidence>
<evidence type="ECO:0000313" key="8">
    <source>
        <dbReference type="EMBL" id="TCW47724.1"/>
    </source>
</evidence>
<feature type="transmembrane region" description="Helical" evidence="7">
    <location>
        <begin position="133"/>
        <end position="154"/>
    </location>
</feature>
<dbReference type="CDD" id="cd06173">
    <property type="entry name" value="MFS_MefA_like"/>
    <property type="match status" value="1"/>
</dbReference>
<feature type="transmembrane region" description="Helical" evidence="7">
    <location>
        <begin position="94"/>
        <end position="112"/>
    </location>
</feature>
<gene>
    <name evidence="8" type="ORF">EC910_12339</name>
</gene>
<evidence type="ECO:0000256" key="7">
    <source>
        <dbReference type="SAM" id="Phobius"/>
    </source>
</evidence>
<evidence type="ECO:0000313" key="9">
    <source>
        <dbReference type="Proteomes" id="UP000295285"/>
    </source>
</evidence>
<dbReference type="PANTHER" id="PTHR43266:SF10">
    <property type="entry name" value="BACILYSIN EXPORTER BACE-RELATED"/>
    <property type="match status" value="1"/>
</dbReference>
<dbReference type="Proteomes" id="UP000295285">
    <property type="component" value="Unassembled WGS sequence"/>
</dbReference>
<protein>
    <submittedName>
        <fullName evidence="8">MFS transporter</fullName>
    </submittedName>
</protein>
<feature type="transmembrane region" description="Helical" evidence="7">
    <location>
        <begin position="357"/>
        <end position="374"/>
    </location>
</feature>
<dbReference type="InterPro" id="IPR011701">
    <property type="entry name" value="MFS"/>
</dbReference>
<evidence type="ECO:0000256" key="3">
    <source>
        <dbReference type="ARBA" id="ARBA00022475"/>
    </source>
</evidence>
<evidence type="ECO:0000256" key="1">
    <source>
        <dbReference type="ARBA" id="ARBA00004651"/>
    </source>
</evidence>
<organism evidence="8 9">
    <name type="scientific">Bacillus thuringiensis</name>
    <dbReference type="NCBI Taxonomy" id="1428"/>
    <lineage>
        <taxon>Bacteria</taxon>
        <taxon>Bacillati</taxon>
        <taxon>Bacillota</taxon>
        <taxon>Bacilli</taxon>
        <taxon>Bacillales</taxon>
        <taxon>Bacillaceae</taxon>
        <taxon>Bacillus</taxon>
        <taxon>Bacillus cereus group</taxon>
    </lineage>
</organism>
<comment type="caution">
    <text evidence="8">The sequence shown here is derived from an EMBL/GenBank/DDBJ whole genome shotgun (WGS) entry which is preliminary data.</text>
</comment>
<proteinExistence type="predicted"/>
<dbReference type="InterPro" id="IPR036259">
    <property type="entry name" value="MFS_trans_sf"/>
</dbReference>
<dbReference type="GO" id="GO:0005886">
    <property type="term" value="C:plasma membrane"/>
    <property type="evidence" value="ECO:0007669"/>
    <property type="project" value="UniProtKB-SubCell"/>
</dbReference>
<dbReference type="AlphaFoldDB" id="A0A4V2WCC9"/>
<keyword evidence="6 7" id="KW-0472">Membrane</keyword>
<sequence length="393" mass="43946">MKNLTKNSRNLLYGQALSYMGDYCVLPALLILSTYYEYYWVTSGVIIVRSMPMIFQPFLGVLIDKFDRVKIMYWTDLIRGIIFLGLTFLPKGQYPILFLSFLLISYGSGVFFNPARLAVMSTLGNEIKKINTLFAKATTLAIIIGSLIGALFLYYGSVNLAVGFNAITYFISAFFIKQMKMETTSLVPGNIKDGLKSFKQGIHVIKHNPFVLNAIFTMMTMALLWGIVYSYFPIVSRYIGNGEIGNFILTLCIGLGGFIGVQFVNKWGFNDNKGLNYFSIISLISLGFFLTSTHFSVSFLAAIGFFIAMEYGEVIAKVKVQENAENEVQGRIFAVSEALIGLFISIGSTFINFTNTSVILGIIVLIIFGLYIHTKIVNKLYQKNQLSTNRMGL</sequence>
<dbReference type="SUPFAM" id="SSF103473">
    <property type="entry name" value="MFS general substrate transporter"/>
    <property type="match status" value="1"/>
</dbReference>
<name>A0A4V2WCC9_BACTU</name>
<dbReference type="InterPro" id="IPR022324">
    <property type="entry name" value="Bacilysin_exporter_BacE_put"/>
</dbReference>
<dbReference type="Gene3D" id="1.20.1250.20">
    <property type="entry name" value="MFS general substrate transporter like domains"/>
    <property type="match status" value="1"/>
</dbReference>
<feature type="transmembrane region" description="Helical" evidence="7">
    <location>
        <begin position="244"/>
        <end position="263"/>
    </location>
</feature>
<dbReference type="PANTHER" id="PTHR43266">
    <property type="entry name" value="MACROLIDE-EFFLUX PROTEIN"/>
    <property type="match status" value="1"/>
</dbReference>
<dbReference type="EMBL" id="SMDG01000023">
    <property type="protein sequence ID" value="TCW47724.1"/>
    <property type="molecule type" value="Genomic_DNA"/>
</dbReference>
<accession>A0A4V2WCC9</accession>
<comment type="subcellular location">
    <subcellularLocation>
        <location evidence="1">Cell membrane</location>
        <topology evidence="1">Multi-pass membrane protein</topology>
    </subcellularLocation>
</comment>